<feature type="binding site" evidence="8">
    <location>
        <position position="69"/>
    </location>
    <ligand>
        <name>Zn(2+)</name>
        <dbReference type="ChEBI" id="CHEBI:29105"/>
        <label>1</label>
    </ligand>
</feature>
<dbReference type="Pfam" id="PF05343">
    <property type="entry name" value="Peptidase_M42"/>
    <property type="match status" value="1"/>
</dbReference>
<dbReference type="InterPro" id="IPR008007">
    <property type="entry name" value="Peptidase_M42"/>
</dbReference>
<dbReference type="Gene3D" id="3.40.630.10">
    <property type="entry name" value="Zn peptidases"/>
    <property type="match status" value="1"/>
</dbReference>
<dbReference type="KEGG" id="ful:C4N20_14030"/>
<keyword evidence="3" id="KW-0645">Protease</keyword>
<dbReference type="PANTHER" id="PTHR32481:SF7">
    <property type="entry name" value="AMINOPEPTIDASE YHFE-RELATED"/>
    <property type="match status" value="1"/>
</dbReference>
<gene>
    <name evidence="9" type="primary">ypdE</name>
    <name evidence="9" type="ORF">NCTC12112_01377</name>
</gene>
<dbReference type="Proteomes" id="UP000249008">
    <property type="component" value="Chromosome 1"/>
</dbReference>
<evidence type="ECO:0000256" key="7">
    <source>
        <dbReference type="PIRSR" id="PIRSR001123-1"/>
    </source>
</evidence>
<dbReference type="GO" id="GO:0006508">
    <property type="term" value="P:proteolysis"/>
    <property type="evidence" value="ECO:0007669"/>
    <property type="project" value="UniProtKB-KW"/>
</dbReference>
<reference evidence="9 10" key="1">
    <citation type="submission" date="2018-06" db="EMBL/GenBank/DDBJ databases">
        <authorList>
            <consortium name="Pathogen Informatics"/>
            <person name="Doyle S."/>
        </authorList>
    </citation>
    <scope>NUCLEOTIDE SEQUENCE [LARGE SCALE GENOMIC DNA]</scope>
    <source>
        <strain evidence="9 10">NCTC12112</strain>
    </source>
</reference>
<organism evidence="9 10">
    <name type="scientific">Fusobacterium ulcerans</name>
    <dbReference type="NCBI Taxonomy" id="861"/>
    <lineage>
        <taxon>Bacteria</taxon>
        <taxon>Fusobacteriati</taxon>
        <taxon>Fusobacteriota</taxon>
        <taxon>Fusobacteriia</taxon>
        <taxon>Fusobacteriales</taxon>
        <taxon>Fusobacteriaceae</taxon>
        <taxon>Fusobacterium</taxon>
    </lineage>
</organism>
<evidence type="ECO:0000256" key="6">
    <source>
        <dbReference type="PIRNR" id="PIRNR001123"/>
    </source>
</evidence>
<dbReference type="EC" id="3.4.11.-" evidence="9"/>
<keyword evidence="2 9" id="KW-0031">Aminopeptidase</keyword>
<evidence type="ECO:0000256" key="1">
    <source>
        <dbReference type="ARBA" id="ARBA00006272"/>
    </source>
</evidence>
<evidence type="ECO:0000256" key="8">
    <source>
        <dbReference type="PIRSR" id="PIRSR001123-2"/>
    </source>
</evidence>
<dbReference type="GO" id="GO:0046872">
    <property type="term" value="F:metal ion binding"/>
    <property type="evidence" value="ECO:0007669"/>
    <property type="project" value="UniProtKB-UniRule"/>
</dbReference>
<evidence type="ECO:0000256" key="5">
    <source>
        <dbReference type="ARBA" id="ARBA00022801"/>
    </source>
</evidence>
<feature type="binding site" evidence="8">
    <location>
        <position position="222"/>
    </location>
    <ligand>
        <name>Zn(2+)</name>
        <dbReference type="ChEBI" id="CHEBI:29105"/>
        <label>2</label>
    </ligand>
</feature>
<evidence type="ECO:0000313" key="10">
    <source>
        <dbReference type="Proteomes" id="UP000249008"/>
    </source>
</evidence>
<evidence type="ECO:0000313" key="9">
    <source>
        <dbReference type="EMBL" id="SQJ02432.1"/>
    </source>
</evidence>
<dbReference type="SUPFAM" id="SSF53187">
    <property type="entry name" value="Zn-dependent exopeptidases"/>
    <property type="match status" value="1"/>
</dbReference>
<dbReference type="InterPro" id="IPR051464">
    <property type="entry name" value="Peptidase_M42_aminopept"/>
</dbReference>
<dbReference type="AlphaFoldDB" id="A0AAX2JC14"/>
<keyword evidence="4 8" id="KW-0479">Metal-binding</keyword>
<name>A0AAX2JC14_9FUSO</name>
<dbReference type="RefSeq" id="WP_005977459.1">
    <property type="nucleotide sequence ID" value="NZ_CABKNW010000002.1"/>
</dbReference>
<sequence>MNIDLDYILDTTVELLGIPSPVGFTDAVMNRVGEELNALNVPFKMTKKRAIIAFIEGEDRNYKKMISAHLDTLGAVVKKIKSNGRLELINVGGCPWAGVEGENLTVHTLDGREYEGTLLPTKCSVHIYGDVAREMPRTAETMEVRLDENVHTAEDTEKLGIRVGDFVSYETRTRITENGYIKSRYLDDKLCVAQILGYIKFLNDYNLKPKSDLYIYFSNYEEIGHGVSVIPEDLDEFIALDIGLVGADALGDERKVSIAAKDNKTPYDIEVRKGLMKAAEEMDINYTVDVYNRYGSDASAAVLQGFDFKCGCIGPSVDASHHYERTHIDGVIETVRLMIAYL</sequence>
<dbReference type="GO" id="GO:0004177">
    <property type="term" value="F:aminopeptidase activity"/>
    <property type="evidence" value="ECO:0007669"/>
    <property type="project" value="UniProtKB-UniRule"/>
</dbReference>
<feature type="active site" description="Proton acceptor" evidence="7">
    <location>
        <position position="221"/>
    </location>
</feature>
<feature type="binding site" evidence="8">
    <location>
        <position position="187"/>
    </location>
    <ligand>
        <name>Zn(2+)</name>
        <dbReference type="ChEBI" id="CHEBI:29105"/>
        <label>1</label>
    </ligand>
</feature>
<evidence type="ECO:0000256" key="4">
    <source>
        <dbReference type="ARBA" id="ARBA00022723"/>
    </source>
</evidence>
<evidence type="ECO:0000256" key="2">
    <source>
        <dbReference type="ARBA" id="ARBA00022438"/>
    </source>
</evidence>
<dbReference type="GeneID" id="78455941"/>
<comment type="cofactor">
    <cofactor evidence="8">
        <name>a divalent metal cation</name>
        <dbReference type="ChEBI" id="CHEBI:60240"/>
    </cofactor>
    <text evidence="8">Binds 2 divalent metal cations per subunit.</text>
</comment>
<dbReference type="Gene3D" id="2.40.30.40">
    <property type="entry name" value="Peptidase M42, domain 2"/>
    <property type="match status" value="1"/>
</dbReference>
<dbReference type="InterPro" id="IPR023367">
    <property type="entry name" value="Peptidase_M42_dom2"/>
</dbReference>
<comment type="similarity">
    <text evidence="1 6">Belongs to the peptidase M42 family.</text>
</comment>
<dbReference type="CDD" id="cd05657">
    <property type="entry name" value="M42_glucanase_like"/>
    <property type="match status" value="1"/>
</dbReference>
<dbReference type="PANTHER" id="PTHR32481">
    <property type="entry name" value="AMINOPEPTIDASE"/>
    <property type="match status" value="1"/>
</dbReference>
<feature type="binding site" evidence="8">
    <location>
        <position position="241"/>
    </location>
    <ligand>
        <name>Zn(2+)</name>
        <dbReference type="ChEBI" id="CHEBI:29105"/>
        <label>1</label>
    </ligand>
</feature>
<evidence type="ECO:0000256" key="3">
    <source>
        <dbReference type="ARBA" id="ARBA00022670"/>
    </source>
</evidence>
<protein>
    <submittedName>
        <fullName evidence="9">Aminopeptidase ypdE</fullName>
        <ecNumber evidence="9">3.4.11.-</ecNumber>
    </submittedName>
</protein>
<keyword evidence="5 9" id="KW-0378">Hydrolase</keyword>
<dbReference type="PIRSF" id="PIRSF001123">
    <property type="entry name" value="PepA_GA"/>
    <property type="match status" value="1"/>
</dbReference>
<proteinExistence type="inferred from homology"/>
<dbReference type="EMBL" id="LS483487">
    <property type="protein sequence ID" value="SQJ02432.1"/>
    <property type="molecule type" value="Genomic_DNA"/>
</dbReference>
<feature type="binding site" evidence="8">
    <location>
        <position position="187"/>
    </location>
    <ligand>
        <name>Zn(2+)</name>
        <dbReference type="ChEBI" id="CHEBI:29105"/>
        <label>2</label>
    </ligand>
</feature>
<dbReference type="SUPFAM" id="SSF101821">
    <property type="entry name" value="Aminopeptidase/glucanase lid domain"/>
    <property type="match status" value="1"/>
</dbReference>
<accession>A0AAX2JC14</accession>